<geneLocation type="plasmid" evidence="1">
    <name>pLS32</name>
</geneLocation>
<proteinExistence type="predicted"/>
<name>E9RJE2_BACNA</name>
<dbReference type="SUPFAM" id="SSF57783">
    <property type="entry name" value="Zinc beta-ribbon"/>
    <property type="match status" value="1"/>
</dbReference>
<organism evidence="1">
    <name type="scientific">Bacillus subtilis subsp. natto</name>
    <dbReference type="NCBI Taxonomy" id="86029"/>
    <lineage>
        <taxon>Bacteria</taxon>
        <taxon>Bacillati</taxon>
        <taxon>Bacillota</taxon>
        <taxon>Bacilli</taxon>
        <taxon>Bacillales</taxon>
        <taxon>Bacillaceae</taxon>
        <taxon>Bacillus</taxon>
    </lineage>
</organism>
<dbReference type="GO" id="GO:0008270">
    <property type="term" value="F:zinc ion binding"/>
    <property type="evidence" value="ECO:0007669"/>
    <property type="project" value="InterPro"/>
</dbReference>
<gene>
    <name evidence="1" type="primary">yorJ</name>
</gene>
<dbReference type="EMBL" id="AB615353">
    <property type="protein sequence ID" value="BAJ77037.1"/>
    <property type="molecule type" value="Genomic_DNA"/>
</dbReference>
<dbReference type="GO" id="GO:0006260">
    <property type="term" value="P:DNA replication"/>
    <property type="evidence" value="ECO:0007669"/>
    <property type="project" value="InterPro"/>
</dbReference>
<dbReference type="AlphaFoldDB" id="E9RJE2"/>
<dbReference type="SUPFAM" id="SSF56731">
    <property type="entry name" value="DNA primase core"/>
    <property type="match status" value="1"/>
</dbReference>
<reference evidence="1" key="1">
    <citation type="journal article" date="1997" name="Proc. Natl. Acad. Sci. U.S.A.">
        <title>Experimental surgery to create subgenomes of Bacillus subtilis 168.</title>
        <authorList>
            <person name="Itaya M."/>
            <person name="Tanaka T."/>
        </authorList>
    </citation>
    <scope>NUCLEOTIDE SEQUENCE</scope>
    <source>
        <strain evidence="1">IAM 11631</strain>
        <plasmid evidence="1">pLS32</plasmid>
    </source>
</reference>
<dbReference type="Gene3D" id="3.90.580.10">
    <property type="entry name" value="Zinc finger, CHC2-type domain"/>
    <property type="match status" value="1"/>
</dbReference>
<reference evidence="1" key="2">
    <citation type="submission" date="2011-02" db="EMBL/GenBank/DDBJ databases">
        <title>Genetic factors for stable replication of pLS32 in Bacillus subtilis.</title>
        <authorList>
            <person name="Itaya M."/>
        </authorList>
    </citation>
    <scope>NUCLEOTIDE SEQUENCE</scope>
    <source>
        <strain evidence="1">IAM 11631</strain>
        <plasmid evidence="1">pLS32</plasmid>
    </source>
</reference>
<sequence>MDANEVKQSLSENDIFTLLQELGAQPKLKGSNIICKTICHNGHSHKLTYYSNSHSFYCFTECGHMDLYGLIGKIKGLTFFESFKFVCQRFGLSYGNSKYGSDKVDMSFFEKFEPKDMAAEIKLLDKKILDSYYDYYHKSWIEDNISPKTMKKFNIKYSVLDNQIIIPHYDLQGNLVGVRARNLNQELVNSGKKYMPVFYKNRFLKHPTGACLYGLNFNLEQITDYGAIILCESEKSVMQIDTMFPDMSIAVALSGSTLTDTQLEIINDLGIERVIIALDKEFTEVGSIEEKYYIEKINSVFINKLGSRFETSVMWDVEGLLDLKDSPSDKGPETFMKLFHNRILVA</sequence>
<accession>E9RJE2</accession>
<keyword evidence="1" id="KW-0614">Plasmid</keyword>
<evidence type="ECO:0000313" key="1">
    <source>
        <dbReference type="EMBL" id="BAJ77037.1"/>
    </source>
</evidence>
<dbReference type="Gene3D" id="3.40.1360.10">
    <property type="match status" value="1"/>
</dbReference>
<protein>
    <submittedName>
        <fullName evidence="1">Bacteriophage related protein</fullName>
    </submittedName>
</protein>
<dbReference type="GO" id="GO:0003677">
    <property type="term" value="F:DNA binding"/>
    <property type="evidence" value="ECO:0007669"/>
    <property type="project" value="InterPro"/>
</dbReference>
<dbReference type="InterPro" id="IPR036977">
    <property type="entry name" value="DNA_primase_Znf_CHC2"/>
</dbReference>